<feature type="region of interest" description="Disordered" evidence="2">
    <location>
        <begin position="55"/>
        <end position="190"/>
    </location>
</feature>
<dbReference type="PANTHER" id="PTHR13275:SF4">
    <property type="entry name" value="VACUOLAR PROTEIN SORTING-ASSOCIATED PROTEIN 72 HOMOLOG"/>
    <property type="match status" value="1"/>
</dbReference>
<evidence type="ECO:0000313" key="4">
    <source>
        <dbReference type="EMBL" id="KIJ98271.1"/>
    </source>
</evidence>
<feature type="compositionally biased region" description="Pro residues" evidence="2">
    <location>
        <begin position="333"/>
        <end position="346"/>
    </location>
</feature>
<dbReference type="OrthoDB" id="78296at2759"/>
<name>A0A0C9XL06_9AGAR</name>
<dbReference type="PANTHER" id="PTHR13275">
    <property type="entry name" value="YL-1 PROTEIN TRANSCRIPTION FACTOR-LIKE 1"/>
    <property type="match status" value="1"/>
</dbReference>
<keyword evidence="5" id="KW-1185">Reference proteome</keyword>
<dbReference type="InterPro" id="IPR046757">
    <property type="entry name" value="YL1_N"/>
</dbReference>
<gene>
    <name evidence="4" type="ORF">K443DRAFT_628343</name>
</gene>
<dbReference type="Proteomes" id="UP000054477">
    <property type="component" value="Unassembled WGS sequence"/>
</dbReference>
<sequence length="486" mass="53950">MDEEPIEFLVSRRPRRSTAGNRMEAALAEMALDDANKDLEDDIDFVDDKDEQDVFGSDFESTDEEAEKQGVDAGEIMIREEEQRARRTARSRVEKATAIAHERQKATFNPQAEGSASAIKHKAKVRSQRQVTLRNATGTADGETVEDNSTHAPSGKKRKSKRKHTILSTSAAVARQKESEQRKAAAPKKIKNTTRTLTQAELIARALDNEEGNIVEHRDYLKVEEEKRKRARVVRATVQGPLLRWVSKVEEIEVVEEAPTPAPTFAGTASSIYGTGLSPYQGLPWVASTSSTANAMASPAPSQFQSHEQAGSPFPAWPPFPSFPQSIPQGAPLAPPTLPTQPAPLPEPRKRTEKVAKNYLFHQLAQYADAPRATWNDTMEAMFGDHVKWDELKVYTSKGRPLSRPIQSCPITGKPAIYIDPRTGVPFADVAAYDVLTRLLDHEYVWSAELGCYTGKEEPPHEQEEVGDVNRVRKTRSTMMIAEGED</sequence>
<proteinExistence type="inferred from homology"/>
<feature type="domain" description="Vps72/YL1 C-terminal" evidence="3">
    <location>
        <begin position="407"/>
        <end position="436"/>
    </location>
</feature>
<dbReference type="EMBL" id="KN838673">
    <property type="protein sequence ID" value="KIJ98271.1"/>
    <property type="molecule type" value="Genomic_DNA"/>
</dbReference>
<feature type="compositionally biased region" description="Polar residues" evidence="2">
    <location>
        <begin position="128"/>
        <end position="138"/>
    </location>
</feature>
<evidence type="ECO:0000259" key="3">
    <source>
        <dbReference type="SMART" id="SM00993"/>
    </source>
</evidence>
<dbReference type="AlphaFoldDB" id="A0A0C9XL06"/>
<dbReference type="HOGENOM" id="CLU_029477_0_0_1"/>
<feature type="compositionally biased region" description="Basic residues" evidence="2">
    <location>
        <begin position="154"/>
        <end position="165"/>
    </location>
</feature>
<dbReference type="Pfam" id="PF08265">
    <property type="entry name" value="YL1_C"/>
    <property type="match status" value="1"/>
</dbReference>
<dbReference type="InterPro" id="IPR013272">
    <property type="entry name" value="Vps72/YL1_C"/>
</dbReference>
<reference evidence="5" key="2">
    <citation type="submission" date="2015-01" db="EMBL/GenBank/DDBJ databases">
        <title>Evolutionary Origins and Diversification of the Mycorrhizal Mutualists.</title>
        <authorList>
            <consortium name="DOE Joint Genome Institute"/>
            <consortium name="Mycorrhizal Genomics Consortium"/>
            <person name="Kohler A."/>
            <person name="Kuo A."/>
            <person name="Nagy L.G."/>
            <person name="Floudas D."/>
            <person name="Copeland A."/>
            <person name="Barry K.W."/>
            <person name="Cichocki N."/>
            <person name="Veneault-Fourrey C."/>
            <person name="LaButti K."/>
            <person name="Lindquist E.A."/>
            <person name="Lipzen A."/>
            <person name="Lundell T."/>
            <person name="Morin E."/>
            <person name="Murat C."/>
            <person name="Riley R."/>
            <person name="Ohm R."/>
            <person name="Sun H."/>
            <person name="Tunlid A."/>
            <person name="Henrissat B."/>
            <person name="Grigoriev I.V."/>
            <person name="Hibbett D.S."/>
            <person name="Martin F."/>
        </authorList>
    </citation>
    <scope>NUCLEOTIDE SEQUENCE [LARGE SCALE GENOMIC DNA]</scope>
    <source>
        <strain evidence="5">LaAM-08-1</strain>
    </source>
</reference>
<evidence type="ECO:0000256" key="2">
    <source>
        <dbReference type="SAM" id="MobiDB-lite"/>
    </source>
</evidence>
<comment type="similarity">
    <text evidence="1">Belongs to the VPS72/YL1 family.</text>
</comment>
<feature type="region of interest" description="Disordered" evidence="2">
    <location>
        <begin position="295"/>
        <end position="350"/>
    </location>
</feature>
<dbReference type="STRING" id="1095629.A0A0C9XL06"/>
<accession>A0A0C9XL06</accession>
<feature type="compositionally biased region" description="Basic and acidic residues" evidence="2">
    <location>
        <begin position="77"/>
        <end position="105"/>
    </location>
</feature>
<feature type="compositionally biased region" description="Low complexity" evidence="2">
    <location>
        <begin position="323"/>
        <end position="332"/>
    </location>
</feature>
<reference evidence="4 5" key="1">
    <citation type="submission" date="2014-04" db="EMBL/GenBank/DDBJ databases">
        <authorList>
            <consortium name="DOE Joint Genome Institute"/>
            <person name="Kuo A."/>
            <person name="Kohler A."/>
            <person name="Nagy L.G."/>
            <person name="Floudas D."/>
            <person name="Copeland A."/>
            <person name="Barry K.W."/>
            <person name="Cichocki N."/>
            <person name="Veneault-Fourrey C."/>
            <person name="LaButti K."/>
            <person name="Lindquist E.A."/>
            <person name="Lipzen A."/>
            <person name="Lundell T."/>
            <person name="Morin E."/>
            <person name="Murat C."/>
            <person name="Sun H."/>
            <person name="Tunlid A."/>
            <person name="Henrissat B."/>
            <person name="Grigoriev I.V."/>
            <person name="Hibbett D.S."/>
            <person name="Martin F."/>
            <person name="Nordberg H.P."/>
            <person name="Cantor M.N."/>
            <person name="Hua S.X."/>
        </authorList>
    </citation>
    <scope>NUCLEOTIDE SEQUENCE [LARGE SCALE GENOMIC DNA]</scope>
    <source>
        <strain evidence="4 5">LaAM-08-1</strain>
    </source>
</reference>
<organism evidence="4 5">
    <name type="scientific">Laccaria amethystina LaAM-08-1</name>
    <dbReference type="NCBI Taxonomy" id="1095629"/>
    <lineage>
        <taxon>Eukaryota</taxon>
        <taxon>Fungi</taxon>
        <taxon>Dikarya</taxon>
        <taxon>Basidiomycota</taxon>
        <taxon>Agaricomycotina</taxon>
        <taxon>Agaricomycetes</taxon>
        <taxon>Agaricomycetidae</taxon>
        <taxon>Agaricales</taxon>
        <taxon>Agaricineae</taxon>
        <taxon>Hydnangiaceae</taxon>
        <taxon>Laccaria</taxon>
    </lineage>
</organism>
<dbReference type="Pfam" id="PF05764">
    <property type="entry name" value="YL1"/>
    <property type="match status" value="1"/>
</dbReference>
<dbReference type="SMART" id="SM00993">
    <property type="entry name" value="YL1_C"/>
    <property type="match status" value="1"/>
</dbReference>
<dbReference type="GO" id="GO:0005634">
    <property type="term" value="C:nucleus"/>
    <property type="evidence" value="ECO:0007669"/>
    <property type="project" value="TreeGrafter"/>
</dbReference>
<feature type="region of interest" description="Disordered" evidence="2">
    <location>
        <begin position="1"/>
        <end position="20"/>
    </location>
</feature>
<protein>
    <recommendedName>
        <fullName evidence="3">Vps72/YL1 C-terminal domain-containing protein</fullName>
    </recommendedName>
</protein>
<evidence type="ECO:0000256" key="1">
    <source>
        <dbReference type="ARBA" id="ARBA00006832"/>
    </source>
</evidence>
<evidence type="ECO:0000313" key="5">
    <source>
        <dbReference type="Proteomes" id="UP000054477"/>
    </source>
</evidence>